<dbReference type="Pfam" id="PF05532">
    <property type="entry name" value="CsbD"/>
    <property type="match status" value="1"/>
</dbReference>
<dbReference type="InterPro" id="IPR036629">
    <property type="entry name" value="YjbJ_sf"/>
</dbReference>
<evidence type="ECO:0000313" key="3">
    <source>
        <dbReference type="EMBL" id="WNK19793.1"/>
    </source>
</evidence>
<accession>A0ABY9YYY3</accession>
<reference evidence="3 4" key="1">
    <citation type="submission" date="2023-03" db="EMBL/GenBank/DDBJ databases">
        <title>Halomonas sp. nov., isolated from Korean tranditional fermented seafood 'Jeotgal'.</title>
        <authorList>
            <person name="Kim B."/>
            <person name="Shin N.-R."/>
        </authorList>
    </citation>
    <scope>NUCLEOTIDE SEQUENCE [LARGE SCALE GENOMIC DNA]</scope>
    <source>
        <strain evidence="3 4">SG2L-4</strain>
    </source>
</reference>
<dbReference type="InterPro" id="IPR026042">
    <property type="entry name" value="YjbJ"/>
</dbReference>
<evidence type="ECO:0000313" key="4">
    <source>
        <dbReference type="Proteomes" id="UP001301869"/>
    </source>
</evidence>
<dbReference type="Proteomes" id="UP001301869">
    <property type="component" value="Chromosome"/>
</dbReference>
<keyword evidence="4" id="KW-1185">Reference proteome</keyword>
<dbReference type="Gene3D" id="1.10.1470.10">
    <property type="entry name" value="YjbJ"/>
    <property type="match status" value="1"/>
</dbReference>
<dbReference type="PANTHER" id="PTHR34977:SF1">
    <property type="entry name" value="UPF0337 PROTEIN YJBJ"/>
    <property type="match status" value="1"/>
</dbReference>
<dbReference type="InterPro" id="IPR008462">
    <property type="entry name" value="CsbD"/>
</dbReference>
<dbReference type="PIRSF" id="PIRSF039008">
    <property type="entry name" value="YjbJ"/>
    <property type="match status" value="1"/>
</dbReference>
<evidence type="ECO:0000256" key="1">
    <source>
        <dbReference type="ARBA" id="ARBA00009129"/>
    </source>
</evidence>
<proteinExistence type="inferred from homology"/>
<dbReference type="RefSeq" id="WP_311883225.1">
    <property type="nucleotide sequence ID" value="NZ_CP119391.1"/>
</dbReference>
<comment type="similarity">
    <text evidence="1">Belongs to the UPF0337 (CsbD) family.</text>
</comment>
<dbReference type="EMBL" id="CP119391">
    <property type="protein sequence ID" value="WNK19793.1"/>
    <property type="molecule type" value="Genomic_DNA"/>
</dbReference>
<gene>
    <name evidence="3" type="ORF">P1P91_13305</name>
</gene>
<dbReference type="SUPFAM" id="SSF69047">
    <property type="entry name" value="Hypothetical protein YjbJ"/>
    <property type="match status" value="1"/>
</dbReference>
<dbReference type="InterPro" id="IPR050423">
    <property type="entry name" value="UPF0337_stress_rsp"/>
</dbReference>
<evidence type="ECO:0000259" key="2">
    <source>
        <dbReference type="Pfam" id="PF05532"/>
    </source>
</evidence>
<protein>
    <submittedName>
        <fullName evidence="3">CsbD family protein</fullName>
    </submittedName>
</protein>
<feature type="domain" description="CsbD-like" evidence="2">
    <location>
        <begin position="4"/>
        <end position="56"/>
    </location>
</feature>
<dbReference type="PANTHER" id="PTHR34977">
    <property type="entry name" value="UPF0337 PROTEIN YJBJ"/>
    <property type="match status" value="1"/>
</dbReference>
<sequence length="70" mass="8069">MNSDQAKGNWKQLKGEAKKRWGKLTDDELDVVAGERDKLIGKVQERYGLAEEEARKEVDEFYASSDSQRH</sequence>
<organism evidence="3 4">
    <name type="scientific">Halomonas piscis</name>
    <dbReference type="NCBI Taxonomy" id="3031727"/>
    <lineage>
        <taxon>Bacteria</taxon>
        <taxon>Pseudomonadati</taxon>
        <taxon>Pseudomonadota</taxon>
        <taxon>Gammaproteobacteria</taxon>
        <taxon>Oceanospirillales</taxon>
        <taxon>Halomonadaceae</taxon>
        <taxon>Halomonas</taxon>
    </lineage>
</organism>
<name>A0ABY9YYY3_9GAMM</name>